<keyword evidence="1" id="KW-1133">Transmembrane helix</keyword>
<keyword evidence="1" id="KW-0812">Transmembrane</keyword>
<proteinExistence type="predicted"/>
<reference evidence="2 3" key="1">
    <citation type="submission" date="2017-03" db="EMBL/GenBank/DDBJ databases">
        <title>Genome sequence of Methanobrevibacter wosei.</title>
        <authorList>
            <person name="Poehlein A."/>
            <person name="Seedorf H."/>
            <person name="Daniel R."/>
        </authorList>
    </citation>
    <scope>NUCLEOTIDE SEQUENCE [LARGE SCALE GENOMIC DNA]</scope>
    <source>
        <strain evidence="2 3">DSM 11979</strain>
    </source>
</reference>
<evidence type="ECO:0008006" key="4">
    <source>
        <dbReference type="Google" id="ProtNLM"/>
    </source>
</evidence>
<dbReference type="RefSeq" id="WP_165807913.1">
    <property type="nucleotide sequence ID" value="NZ_CALIUN010000006.1"/>
</dbReference>
<sequence length="49" mass="5813">MRRNPIDEFMKDPDNKARLFVWITKAMIVVTFMITIGFILFIIHLLGVF</sequence>
<name>A0A2U1S8X1_9EURY</name>
<gene>
    <name evidence="2" type="ORF">MBBWO_03880</name>
</gene>
<accession>A0A2U1S8X1</accession>
<dbReference type="Proteomes" id="UP000245577">
    <property type="component" value="Unassembled WGS sequence"/>
</dbReference>
<dbReference type="OrthoDB" id="76293at2157"/>
<comment type="caution">
    <text evidence="2">The sequence shown here is derived from an EMBL/GenBank/DDBJ whole genome shotgun (WGS) entry which is preliminary data.</text>
</comment>
<keyword evidence="1" id="KW-0472">Membrane</keyword>
<dbReference type="AlphaFoldDB" id="A0A2U1S8X1"/>
<dbReference type="EMBL" id="MZGU01000003">
    <property type="protein sequence ID" value="PWB86674.1"/>
    <property type="molecule type" value="Genomic_DNA"/>
</dbReference>
<keyword evidence="3" id="KW-1185">Reference proteome</keyword>
<protein>
    <recommendedName>
        <fullName evidence="4">Protein translocase subunit SecE</fullName>
    </recommendedName>
</protein>
<evidence type="ECO:0000256" key="1">
    <source>
        <dbReference type="SAM" id="Phobius"/>
    </source>
</evidence>
<organism evidence="2 3">
    <name type="scientific">Methanobrevibacter woesei</name>
    <dbReference type="NCBI Taxonomy" id="190976"/>
    <lineage>
        <taxon>Archaea</taxon>
        <taxon>Methanobacteriati</taxon>
        <taxon>Methanobacteriota</taxon>
        <taxon>Methanomada group</taxon>
        <taxon>Methanobacteria</taxon>
        <taxon>Methanobacteriales</taxon>
        <taxon>Methanobacteriaceae</taxon>
        <taxon>Methanobrevibacter</taxon>
    </lineage>
</organism>
<feature type="transmembrane region" description="Helical" evidence="1">
    <location>
        <begin position="20"/>
        <end position="46"/>
    </location>
</feature>
<evidence type="ECO:0000313" key="3">
    <source>
        <dbReference type="Proteomes" id="UP000245577"/>
    </source>
</evidence>
<evidence type="ECO:0000313" key="2">
    <source>
        <dbReference type="EMBL" id="PWB86674.1"/>
    </source>
</evidence>